<evidence type="ECO:0000313" key="2">
    <source>
        <dbReference type="EMBL" id="MBC8535710.1"/>
    </source>
</evidence>
<dbReference type="InterPro" id="IPR005122">
    <property type="entry name" value="Uracil-DNA_glycosylase-like"/>
</dbReference>
<accession>A0A926DET2</accession>
<dbReference type="InterPro" id="IPR036895">
    <property type="entry name" value="Uracil-DNA_glycosylase-like_sf"/>
</dbReference>
<gene>
    <name evidence="2" type="ORF">H8695_03265</name>
</gene>
<dbReference type="SMART" id="SM00987">
    <property type="entry name" value="UreE_C"/>
    <property type="match status" value="1"/>
</dbReference>
<keyword evidence="2" id="KW-0378">Hydrolase</keyword>
<sequence length="172" mass="19489">MEQLIFHPLAPISDERSRVLILGSFPSVQSRGDGFYYANPQNRFWRVLSEVFDRPLPPQFSRGLADPHAQKAAALWLRSLRVALWDVIKSCRITGSKDDSITDVTPNELGRLLDSCPSIERIFLNGRAAQRLYQEHFSSLSLPAVYLPSTSPLNASYSLKRLCESWQVIRGE</sequence>
<protein>
    <submittedName>
        <fullName evidence="2">DNA-deoxyinosine glycosylase</fullName>
        <ecNumber evidence="2">3.2.2.15</ecNumber>
    </submittedName>
</protein>
<dbReference type="NCBIfam" id="TIGR04274">
    <property type="entry name" value="hypoxanDNAglyco"/>
    <property type="match status" value="1"/>
</dbReference>
<proteinExistence type="predicted"/>
<dbReference type="Proteomes" id="UP000620366">
    <property type="component" value="Unassembled WGS sequence"/>
</dbReference>
<dbReference type="EC" id="3.2.2.15" evidence="2"/>
<name>A0A926DET2_9FIRM</name>
<evidence type="ECO:0000259" key="1">
    <source>
        <dbReference type="SMART" id="SM00986"/>
    </source>
</evidence>
<dbReference type="InterPro" id="IPR026353">
    <property type="entry name" value="Hypoxan-DNA_Glyclase"/>
</dbReference>
<dbReference type="SUPFAM" id="SSF52141">
    <property type="entry name" value="Uracil-DNA glycosylase-like"/>
    <property type="match status" value="1"/>
</dbReference>
<dbReference type="CDD" id="cd10032">
    <property type="entry name" value="UDG-F6_HDG"/>
    <property type="match status" value="1"/>
</dbReference>
<keyword evidence="3" id="KW-1185">Reference proteome</keyword>
<dbReference type="SMART" id="SM00986">
    <property type="entry name" value="UDG"/>
    <property type="match status" value="1"/>
</dbReference>
<feature type="domain" description="Uracil-DNA glycosylase-like" evidence="1">
    <location>
        <begin position="10"/>
        <end position="170"/>
    </location>
</feature>
<dbReference type="RefSeq" id="WP_249299439.1">
    <property type="nucleotide sequence ID" value="NZ_JACRSP010000001.1"/>
</dbReference>
<dbReference type="EMBL" id="JACRSP010000001">
    <property type="protein sequence ID" value="MBC8535710.1"/>
    <property type="molecule type" value="Genomic_DNA"/>
</dbReference>
<evidence type="ECO:0000313" key="3">
    <source>
        <dbReference type="Proteomes" id="UP000620366"/>
    </source>
</evidence>
<dbReference type="GO" id="GO:0033958">
    <property type="term" value="F:DNA-deoxyinosine glycosylase activity"/>
    <property type="evidence" value="ECO:0007669"/>
    <property type="project" value="UniProtKB-EC"/>
</dbReference>
<dbReference type="Pfam" id="PF03167">
    <property type="entry name" value="UDG"/>
    <property type="match status" value="1"/>
</dbReference>
<dbReference type="AlphaFoldDB" id="A0A926DET2"/>
<keyword evidence="2" id="KW-0326">Glycosidase</keyword>
<reference evidence="2" key="1">
    <citation type="submission" date="2020-08" db="EMBL/GenBank/DDBJ databases">
        <title>Genome public.</title>
        <authorList>
            <person name="Liu C."/>
            <person name="Sun Q."/>
        </authorList>
    </citation>
    <scope>NUCLEOTIDE SEQUENCE</scope>
    <source>
        <strain evidence="2">BX7</strain>
    </source>
</reference>
<organism evidence="2 3">
    <name type="scientific">Feifania hominis</name>
    <dbReference type="NCBI Taxonomy" id="2763660"/>
    <lineage>
        <taxon>Bacteria</taxon>
        <taxon>Bacillati</taxon>
        <taxon>Bacillota</taxon>
        <taxon>Clostridia</taxon>
        <taxon>Eubacteriales</taxon>
        <taxon>Feifaniaceae</taxon>
        <taxon>Feifania</taxon>
    </lineage>
</organism>
<comment type="caution">
    <text evidence="2">The sequence shown here is derived from an EMBL/GenBank/DDBJ whole genome shotgun (WGS) entry which is preliminary data.</text>
</comment>
<dbReference type="Gene3D" id="3.40.470.10">
    <property type="entry name" value="Uracil-DNA glycosylase-like domain"/>
    <property type="match status" value="1"/>
</dbReference>